<dbReference type="InterPro" id="IPR041816">
    <property type="entry name" value="Dbr1_N"/>
</dbReference>
<dbReference type="GO" id="GO:0005634">
    <property type="term" value="C:nucleus"/>
    <property type="evidence" value="ECO:0007669"/>
    <property type="project" value="UniProtKB-SubCell"/>
</dbReference>
<dbReference type="OrthoDB" id="407609at2759"/>
<evidence type="ECO:0000256" key="4">
    <source>
        <dbReference type="ARBA" id="ARBA00004123"/>
    </source>
</evidence>
<feature type="region of interest" description="Disordered" evidence="13">
    <location>
        <begin position="1"/>
        <end position="78"/>
    </location>
</feature>
<evidence type="ECO:0000313" key="15">
    <source>
        <dbReference type="EMBL" id="RPA84647.1"/>
    </source>
</evidence>
<evidence type="ECO:0000256" key="5">
    <source>
        <dbReference type="ARBA" id="ARBA00006045"/>
    </source>
</evidence>
<feature type="region of interest" description="Disordered" evidence="13">
    <location>
        <begin position="361"/>
        <end position="451"/>
    </location>
</feature>
<dbReference type="InterPro" id="IPR029052">
    <property type="entry name" value="Metallo-depent_PP-like"/>
</dbReference>
<dbReference type="GO" id="GO:0000398">
    <property type="term" value="P:mRNA splicing, via spliceosome"/>
    <property type="evidence" value="ECO:0007669"/>
    <property type="project" value="TreeGrafter"/>
</dbReference>
<keyword evidence="16" id="KW-1185">Reference proteome</keyword>
<accession>A0A3N4IGU4</accession>
<feature type="compositionally biased region" description="Gly residues" evidence="13">
    <location>
        <begin position="664"/>
        <end position="674"/>
    </location>
</feature>
<dbReference type="FunFam" id="3.60.21.10:FF:000035">
    <property type="entry name" value="Lariat debranching enzyme"/>
    <property type="match status" value="1"/>
</dbReference>
<dbReference type="Gene3D" id="3.60.21.10">
    <property type="match status" value="1"/>
</dbReference>
<feature type="domain" description="Lariat debranching enzyme C-terminal" evidence="14">
    <location>
        <begin position="440"/>
        <end position="601"/>
    </location>
</feature>
<keyword evidence="8" id="KW-0378">Hydrolase</keyword>
<comment type="cofactor">
    <cofactor evidence="2">
        <name>Zn(2+)</name>
        <dbReference type="ChEBI" id="CHEBI:29105"/>
    </cofactor>
</comment>
<evidence type="ECO:0000256" key="7">
    <source>
        <dbReference type="ARBA" id="ARBA00022723"/>
    </source>
</evidence>
<sequence>MSNLSSNSRNSGFNPNKKMPVKGGTSHNPAYPKTGPKAPPKPSLTGFPFNGFPSVTTPPTQSRLRPSRRNPHPKDVFHDYDAEKPQEAMATTTSSSSACCSSGPEEPCLNYLQHGNLTIAVEGCGHGALTDIYSSIARTASIHKLKVDLLIICGDFQAIRNHNDLPCLSCPAKYRELGDFAPYYSGEKKAPITTVFIGGNHEASNYMFELFHGGWVAPKIYYLGAAGVVNFGGLRIGGISGIYKSGDYGKGCYERVPYVGGMVKSAYHIREYDVFRLFQISEPIDIGLSHDWPEGIVHFGNADALFKVKPHFRLDHENGELGSKPAWGLLRKWRPRFWFSGHMHCKFTALVEHDVLDKQEGLDGRNKPEVKNEEEIDLEMEVDDIDGKDWFEEQAKKKSPSPAKNNEEINLEMDDSSPPPSPSKSTKSEPKPTSSSEAKDPHPATPLPPVNKTTRFLALDKITAQRQFLQLLNIPLDSTTTSTTPPSSATTTKSPQQSPKLCYDPEWLSIVKTFSALIPKPQRPTQRNLEDAVKDLAANRAWVDENIVAKNLLTIPENFEITAPTQAELGPVNIYTEIQSEEQRNPQTAAFCKLLDIDNKIFSSREEKERRVQEWQRAQERERAGEGSYGGGRGGYGGGRGGRGGRGGGRGRGGKNNSRRGGECEGGFGGGYRVGGADDVRGGVMDR</sequence>
<feature type="compositionally biased region" description="Basic and acidic residues" evidence="13">
    <location>
        <begin position="361"/>
        <end position="373"/>
    </location>
</feature>
<dbReference type="CDD" id="cd00844">
    <property type="entry name" value="MPP_Dbr1_N"/>
    <property type="match status" value="1"/>
</dbReference>
<organism evidence="15 16">
    <name type="scientific">Ascobolus immersus RN42</name>
    <dbReference type="NCBI Taxonomy" id="1160509"/>
    <lineage>
        <taxon>Eukaryota</taxon>
        <taxon>Fungi</taxon>
        <taxon>Dikarya</taxon>
        <taxon>Ascomycota</taxon>
        <taxon>Pezizomycotina</taxon>
        <taxon>Pezizomycetes</taxon>
        <taxon>Pezizales</taxon>
        <taxon>Ascobolaceae</taxon>
        <taxon>Ascobolus</taxon>
    </lineage>
</organism>
<dbReference type="GO" id="GO:0046872">
    <property type="term" value="F:metal ion binding"/>
    <property type="evidence" value="ECO:0007669"/>
    <property type="project" value="UniProtKB-KW"/>
</dbReference>
<feature type="compositionally biased region" description="Basic and acidic residues" evidence="13">
    <location>
        <begin position="605"/>
        <end position="625"/>
    </location>
</feature>
<dbReference type="SUPFAM" id="SSF56300">
    <property type="entry name" value="Metallo-dependent phosphatases"/>
    <property type="match status" value="1"/>
</dbReference>
<feature type="compositionally biased region" description="Low complexity" evidence="13">
    <location>
        <begin position="478"/>
        <end position="499"/>
    </location>
</feature>
<evidence type="ECO:0000256" key="9">
    <source>
        <dbReference type="ARBA" id="ARBA00022833"/>
    </source>
</evidence>
<evidence type="ECO:0000259" key="14">
    <source>
        <dbReference type="SMART" id="SM01124"/>
    </source>
</evidence>
<keyword evidence="7" id="KW-0479">Metal-binding</keyword>
<evidence type="ECO:0000256" key="11">
    <source>
        <dbReference type="ARBA" id="ARBA00023211"/>
    </source>
</evidence>
<evidence type="ECO:0000256" key="10">
    <source>
        <dbReference type="ARBA" id="ARBA00023004"/>
    </source>
</evidence>
<evidence type="ECO:0000256" key="12">
    <source>
        <dbReference type="ARBA" id="ARBA00023242"/>
    </source>
</evidence>
<dbReference type="GO" id="GO:0008419">
    <property type="term" value="F:RNA lariat debranching enzyme activity"/>
    <property type="evidence" value="ECO:0007669"/>
    <property type="project" value="TreeGrafter"/>
</dbReference>
<keyword evidence="12" id="KW-0539">Nucleus</keyword>
<keyword evidence="10" id="KW-0408">Iron</keyword>
<comment type="subcellular location">
    <subcellularLocation>
        <location evidence="4">Nucleus</location>
    </subcellularLocation>
</comment>
<evidence type="ECO:0000256" key="8">
    <source>
        <dbReference type="ARBA" id="ARBA00022801"/>
    </source>
</evidence>
<feature type="compositionally biased region" description="Polar residues" evidence="13">
    <location>
        <begin position="53"/>
        <end position="64"/>
    </location>
</feature>
<comment type="similarity">
    <text evidence="5">Belongs to the lariat debranching enzyme family.</text>
</comment>
<feature type="region of interest" description="Disordered" evidence="13">
    <location>
        <begin position="605"/>
        <end position="687"/>
    </location>
</feature>
<feature type="region of interest" description="Disordered" evidence="13">
    <location>
        <begin position="477"/>
        <end position="499"/>
    </location>
</feature>
<dbReference type="InterPro" id="IPR007708">
    <property type="entry name" value="DBR1_C"/>
</dbReference>
<dbReference type="SMART" id="SM01124">
    <property type="entry name" value="DBR1"/>
    <property type="match status" value="1"/>
</dbReference>
<proteinExistence type="inferred from homology"/>
<dbReference type="STRING" id="1160509.A0A3N4IGU4"/>
<comment type="cofactor">
    <cofactor evidence="1">
        <name>Mn(2+)</name>
        <dbReference type="ChEBI" id="CHEBI:29035"/>
    </cofactor>
</comment>
<evidence type="ECO:0000256" key="13">
    <source>
        <dbReference type="SAM" id="MobiDB-lite"/>
    </source>
</evidence>
<protein>
    <recommendedName>
        <fullName evidence="14">Lariat debranching enzyme C-terminal domain-containing protein</fullName>
    </recommendedName>
</protein>
<dbReference type="Pfam" id="PF00149">
    <property type="entry name" value="Metallophos"/>
    <property type="match status" value="1"/>
</dbReference>
<dbReference type="AlphaFoldDB" id="A0A3N4IGU4"/>
<dbReference type="InterPro" id="IPR004843">
    <property type="entry name" value="Calcineurin-like_PHP"/>
</dbReference>
<feature type="compositionally biased region" description="Acidic residues" evidence="13">
    <location>
        <begin position="374"/>
        <end position="384"/>
    </location>
</feature>
<name>A0A3N4IGU4_ASCIM</name>
<dbReference type="Pfam" id="PF05011">
    <property type="entry name" value="DBR1"/>
    <property type="match status" value="1"/>
</dbReference>
<evidence type="ECO:0000256" key="1">
    <source>
        <dbReference type="ARBA" id="ARBA00001936"/>
    </source>
</evidence>
<dbReference type="PANTHER" id="PTHR12849">
    <property type="entry name" value="RNA LARIAT DEBRANCHING ENZYME"/>
    <property type="match status" value="1"/>
</dbReference>
<keyword evidence="6" id="KW-0507">mRNA processing</keyword>
<evidence type="ECO:0000256" key="2">
    <source>
        <dbReference type="ARBA" id="ARBA00001947"/>
    </source>
</evidence>
<gene>
    <name evidence="15" type="ORF">BJ508DRAFT_412691</name>
</gene>
<evidence type="ECO:0000256" key="6">
    <source>
        <dbReference type="ARBA" id="ARBA00022664"/>
    </source>
</evidence>
<feature type="compositionally biased region" description="Basic and acidic residues" evidence="13">
    <location>
        <begin position="385"/>
        <end position="396"/>
    </location>
</feature>
<evidence type="ECO:0000313" key="16">
    <source>
        <dbReference type="Proteomes" id="UP000275078"/>
    </source>
</evidence>
<dbReference type="PANTHER" id="PTHR12849:SF0">
    <property type="entry name" value="LARIAT DEBRANCHING ENZYME"/>
    <property type="match status" value="1"/>
</dbReference>
<keyword evidence="11" id="KW-0464">Manganese</keyword>
<feature type="compositionally biased region" description="Basic and acidic residues" evidence="13">
    <location>
        <begin position="676"/>
        <end position="687"/>
    </location>
</feature>
<comment type="cofactor">
    <cofactor evidence="3">
        <name>Fe(2+)</name>
        <dbReference type="ChEBI" id="CHEBI:29033"/>
    </cofactor>
</comment>
<feature type="compositionally biased region" description="Gly residues" evidence="13">
    <location>
        <begin position="627"/>
        <end position="651"/>
    </location>
</feature>
<keyword evidence="9" id="KW-0862">Zinc</keyword>
<dbReference type="EMBL" id="ML119658">
    <property type="protein sequence ID" value="RPA84647.1"/>
    <property type="molecule type" value="Genomic_DNA"/>
</dbReference>
<dbReference type="Proteomes" id="UP000275078">
    <property type="component" value="Unassembled WGS sequence"/>
</dbReference>
<evidence type="ECO:0000256" key="3">
    <source>
        <dbReference type="ARBA" id="ARBA00001954"/>
    </source>
</evidence>
<feature type="compositionally biased region" description="Polar residues" evidence="13">
    <location>
        <begin position="1"/>
        <end position="14"/>
    </location>
</feature>
<reference evidence="15 16" key="1">
    <citation type="journal article" date="2018" name="Nat. Ecol. Evol.">
        <title>Pezizomycetes genomes reveal the molecular basis of ectomycorrhizal truffle lifestyle.</title>
        <authorList>
            <person name="Murat C."/>
            <person name="Payen T."/>
            <person name="Noel B."/>
            <person name="Kuo A."/>
            <person name="Morin E."/>
            <person name="Chen J."/>
            <person name="Kohler A."/>
            <person name="Krizsan K."/>
            <person name="Balestrini R."/>
            <person name="Da Silva C."/>
            <person name="Montanini B."/>
            <person name="Hainaut M."/>
            <person name="Levati E."/>
            <person name="Barry K.W."/>
            <person name="Belfiori B."/>
            <person name="Cichocki N."/>
            <person name="Clum A."/>
            <person name="Dockter R.B."/>
            <person name="Fauchery L."/>
            <person name="Guy J."/>
            <person name="Iotti M."/>
            <person name="Le Tacon F."/>
            <person name="Lindquist E.A."/>
            <person name="Lipzen A."/>
            <person name="Malagnac F."/>
            <person name="Mello A."/>
            <person name="Molinier V."/>
            <person name="Miyauchi S."/>
            <person name="Poulain J."/>
            <person name="Riccioni C."/>
            <person name="Rubini A."/>
            <person name="Sitrit Y."/>
            <person name="Splivallo R."/>
            <person name="Traeger S."/>
            <person name="Wang M."/>
            <person name="Zifcakova L."/>
            <person name="Wipf D."/>
            <person name="Zambonelli A."/>
            <person name="Paolocci F."/>
            <person name="Nowrousian M."/>
            <person name="Ottonello S."/>
            <person name="Baldrian P."/>
            <person name="Spatafora J.W."/>
            <person name="Henrissat B."/>
            <person name="Nagy L.G."/>
            <person name="Aury J.M."/>
            <person name="Wincker P."/>
            <person name="Grigoriev I.V."/>
            <person name="Bonfante P."/>
            <person name="Martin F.M."/>
        </authorList>
    </citation>
    <scope>NUCLEOTIDE SEQUENCE [LARGE SCALE GENOMIC DNA]</scope>
    <source>
        <strain evidence="15 16">RN42</strain>
    </source>
</reference>